<evidence type="ECO:0000313" key="3">
    <source>
        <dbReference type="Proteomes" id="UP000663852"/>
    </source>
</evidence>
<comment type="caution">
    <text evidence="2">The sequence shown here is derived from an EMBL/GenBank/DDBJ whole genome shotgun (WGS) entry which is preliminary data.</text>
</comment>
<proteinExistence type="predicted"/>
<evidence type="ECO:0000313" key="2">
    <source>
        <dbReference type="EMBL" id="CAF1102524.1"/>
    </source>
</evidence>
<accession>A0A814P7N4</accession>
<gene>
    <name evidence="2" type="ORF">EDS130_LOCUS20062</name>
</gene>
<dbReference type="Proteomes" id="UP000663852">
    <property type="component" value="Unassembled WGS sequence"/>
</dbReference>
<keyword evidence="1" id="KW-0175">Coiled coil</keyword>
<organism evidence="2 3">
    <name type="scientific">Adineta ricciae</name>
    <name type="common">Rotifer</name>
    <dbReference type="NCBI Taxonomy" id="249248"/>
    <lineage>
        <taxon>Eukaryota</taxon>
        <taxon>Metazoa</taxon>
        <taxon>Spiralia</taxon>
        <taxon>Gnathifera</taxon>
        <taxon>Rotifera</taxon>
        <taxon>Eurotatoria</taxon>
        <taxon>Bdelloidea</taxon>
        <taxon>Adinetida</taxon>
        <taxon>Adinetidae</taxon>
        <taxon>Adineta</taxon>
    </lineage>
</organism>
<name>A0A814P7N4_ADIRI</name>
<dbReference type="AlphaFoldDB" id="A0A814P7N4"/>
<evidence type="ECO:0000256" key="1">
    <source>
        <dbReference type="SAM" id="Coils"/>
    </source>
</evidence>
<dbReference type="EMBL" id="CAJNOJ010000098">
    <property type="protein sequence ID" value="CAF1102524.1"/>
    <property type="molecule type" value="Genomic_DNA"/>
</dbReference>
<protein>
    <submittedName>
        <fullName evidence="2">Uncharacterized protein</fullName>
    </submittedName>
</protein>
<sequence length="91" mass="10533">MHRTIERLEKANRQLEEDNRQLKEAICQLTGTIQESSESNEMAQTDEDGEYSYVGPISNENVLKLKIIMQILFLPFEVKVKYSSIGTRRKA</sequence>
<reference evidence="2" key="1">
    <citation type="submission" date="2021-02" db="EMBL/GenBank/DDBJ databases">
        <authorList>
            <person name="Nowell W R."/>
        </authorList>
    </citation>
    <scope>NUCLEOTIDE SEQUENCE</scope>
</reference>
<feature type="coiled-coil region" evidence="1">
    <location>
        <begin position="1"/>
        <end position="28"/>
    </location>
</feature>